<reference evidence="3" key="1">
    <citation type="submission" date="2018-11" db="EMBL/GenBank/DDBJ databases">
        <authorList>
            <person name="Alioto T."/>
            <person name="Alioto T."/>
        </authorList>
    </citation>
    <scope>NUCLEOTIDE SEQUENCE</scope>
</reference>
<keyword evidence="4" id="KW-1185">Reference proteome</keyword>
<feature type="region of interest" description="Disordered" evidence="2">
    <location>
        <begin position="343"/>
        <end position="365"/>
    </location>
</feature>
<organism evidence="3 4">
    <name type="scientific">Mytilus galloprovincialis</name>
    <name type="common">Mediterranean mussel</name>
    <dbReference type="NCBI Taxonomy" id="29158"/>
    <lineage>
        <taxon>Eukaryota</taxon>
        <taxon>Metazoa</taxon>
        <taxon>Spiralia</taxon>
        <taxon>Lophotrochozoa</taxon>
        <taxon>Mollusca</taxon>
        <taxon>Bivalvia</taxon>
        <taxon>Autobranchia</taxon>
        <taxon>Pteriomorphia</taxon>
        <taxon>Mytilida</taxon>
        <taxon>Mytiloidea</taxon>
        <taxon>Mytilidae</taxon>
        <taxon>Mytilinae</taxon>
        <taxon>Mytilus</taxon>
    </lineage>
</organism>
<accession>A0A8B6FF42</accession>
<feature type="coiled-coil region" evidence="1">
    <location>
        <begin position="164"/>
        <end position="226"/>
    </location>
</feature>
<evidence type="ECO:0000313" key="4">
    <source>
        <dbReference type="Proteomes" id="UP000596742"/>
    </source>
</evidence>
<dbReference type="Proteomes" id="UP000596742">
    <property type="component" value="Unassembled WGS sequence"/>
</dbReference>
<dbReference type="AlphaFoldDB" id="A0A8B6FF42"/>
<evidence type="ECO:0000256" key="2">
    <source>
        <dbReference type="SAM" id="MobiDB-lite"/>
    </source>
</evidence>
<gene>
    <name evidence="3" type="ORF">MGAL_10B082098</name>
</gene>
<sequence>MALVTNSSEKIVVNPKTIEDNNHVNQVQNQTKTKTYSLDIDKVLQNKLETAKRTDISYKMTSGGLTVTLDLATFELFIAAISSYYQCYPLSAEIQDQQVKKASSYDTSKELDNDHDDTIMKTPYGGQTETPSICMTVEKEQNRRVCVYNQNKATDDAQIKFKDLRQLELKLKKREDDIRSREMRNSELNAENIRLQSTIIMQETKIKELENTIRILNRKIVVLEDTESESKRTDANSPVQNCCHQKCVTETDNLLLAMRERMTKLILQKVDAQINQLESEQIPVQSTVINDMLPKGNTNETLTKEHVYTNTNTVHRGTVGNSEAIPLAMNVIHQPPQYHVSHPPPTINGAHQPPQYHVSHPPPAINVVHQPLQSRVSQPLQYKYYTPSNKEGKAMQQHQPSLTNNSNMFTSGMINLQDRTKLVHGCPILYTPTEVPRPGLNNYRDQHFFHQERLLHNGSQYQQERQM</sequence>
<protein>
    <submittedName>
        <fullName evidence="3">Uncharacterized protein</fullName>
    </submittedName>
</protein>
<keyword evidence="1" id="KW-0175">Coiled coil</keyword>
<comment type="caution">
    <text evidence="3">The sequence shown here is derived from an EMBL/GenBank/DDBJ whole genome shotgun (WGS) entry which is preliminary data.</text>
</comment>
<evidence type="ECO:0000256" key="1">
    <source>
        <dbReference type="SAM" id="Coils"/>
    </source>
</evidence>
<evidence type="ECO:0000313" key="3">
    <source>
        <dbReference type="EMBL" id="VDI47626.1"/>
    </source>
</evidence>
<dbReference type="OrthoDB" id="10465576at2759"/>
<dbReference type="EMBL" id="UYJE01006630">
    <property type="protein sequence ID" value="VDI47626.1"/>
    <property type="molecule type" value="Genomic_DNA"/>
</dbReference>
<proteinExistence type="predicted"/>
<name>A0A8B6FF42_MYTGA</name>